<proteinExistence type="predicted"/>
<feature type="transmembrane region" description="Helical" evidence="1">
    <location>
        <begin position="12"/>
        <end position="33"/>
    </location>
</feature>
<keyword evidence="3" id="KW-1185">Reference proteome</keyword>
<reference evidence="2" key="1">
    <citation type="submission" date="2023-03" db="EMBL/GenBank/DDBJ databases">
        <title>Massive genome expansion in bonnet fungi (Mycena s.s.) driven by repeated elements and novel gene families across ecological guilds.</title>
        <authorList>
            <consortium name="Lawrence Berkeley National Laboratory"/>
            <person name="Harder C.B."/>
            <person name="Miyauchi S."/>
            <person name="Viragh M."/>
            <person name="Kuo A."/>
            <person name="Thoen E."/>
            <person name="Andreopoulos B."/>
            <person name="Lu D."/>
            <person name="Skrede I."/>
            <person name="Drula E."/>
            <person name="Henrissat B."/>
            <person name="Morin E."/>
            <person name="Kohler A."/>
            <person name="Barry K."/>
            <person name="LaButti K."/>
            <person name="Morin E."/>
            <person name="Salamov A."/>
            <person name="Lipzen A."/>
            <person name="Mereny Z."/>
            <person name="Hegedus B."/>
            <person name="Baldrian P."/>
            <person name="Stursova M."/>
            <person name="Weitz H."/>
            <person name="Taylor A."/>
            <person name="Grigoriev I.V."/>
            <person name="Nagy L.G."/>
            <person name="Martin F."/>
            <person name="Kauserud H."/>
        </authorList>
    </citation>
    <scope>NUCLEOTIDE SEQUENCE</scope>
    <source>
        <strain evidence="2">9144</strain>
    </source>
</reference>
<dbReference type="AlphaFoldDB" id="A0AAD6VFX0"/>
<feature type="transmembrane region" description="Helical" evidence="1">
    <location>
        <begin position="199"/>
        <end position="219"/>
    </location>
</feature>
<dbReference type="Proteomes" id="UP001219525">
    <property type="component" value="Unassembled WGS sequence"/>
</dbReference>
<evidence type="ECO:0000256" key="1">
    <source>
        <dbReference type="SAM" id="Phobius"/>
    </source>
</evidence>
<feature type="transmembrane region" description="Helical" evidence="1">
    <location>
        <begin position="94"/>
        <end position="114"/>
    </location>
</feature>
<feature type="transmembrane region" description="Helical" evidence="1">
    <location>
        <begin position="158"/>
        <end position="179"/>
    </location>
</feature>
<comment type="caution">
    <text evidence="2">The sequence shown here is derived from an EMBL/GenBank/DDBJ whole genome shotgun (WGS) entry which is preliminary data.</text>
</comment>
<accession>A0AAD6VFX0</accession>
<evidence type="ECO:0000313" key="3">
    <source>
        <dbReference type="Proteomes" id="UP001219525"/>
    </source>
</evidence>
<protein>
    <submittedName>
        <fullName evidence="2">Uncharacterized protein</fullName>
    </submittedName>
</protein>
<dbReference type="EMBL" id="JARJCW010000025">
    <property type="protein sequence ID" value="KAJ7211773.1"/>
    <property type="molecule type" value="Genomic_DNA"/>
</dbReference>
<evidence type="ECO:0000313" key="2">
    <source>
        <dbReference type="EMBL" id="KAJ7211773.1"/>
    </source>
</evidence>
<gene>
    <name evidence="2" type="ORF">GGX14DRAFT_565001</name>
</gene>
<feature type="transmembrane region" description="Helical" evidence="1">
    <location>
        <begin position="126"/>
        <end position="146"/>
    </location>
</feature>
<keyword evidence="1" id="KW-0472">Membrane</keyword>
<name>A0AAD6VFX0_9AGAR</name>
<keyword evidence="1" id="KW-0812">Transmembrane</keyword>
<keyword evidence="1" id="KW-1133">Transmembrane helix</keyword>
<organism evidence="2 3">
    <name type="scientific">Mycena pura</name>
    <dbReference type="NCBI Taxonomy" id="153505"/>
    <lineage>
        <taxon>Eukaryota</taxon>
        <taxon>Fungi</taxon>
        <taxon>Dikarya</taxon>
        <taxon>Basidiomycota</taxon>
        <taxon>Agaricomycotina</taxon>
        <taxon>Agaricomycetes</taxon>
        <taxon>Agaricomycetidae</taxon>
        <taxon>Agaricales</taxon>
        <taxon>Marasmiineae</taxon>
        <taxon>Mycenaceae</taxon>
        <taxon>Mycena</taxon>
    </lineage>
</organism>
<sequence length="323" mass="34457">MSPPVTNLAGLALGGFAYGIYLMLFAISMFVGIQAPHATPFFRSPVFMLAIALFVGVSGNFALTIARPFQGFIFYRDGTAPAEFFNDNTQPTTAIQNVFFAFSLLMADAMIVRVRRARALRLPRVVVVPILSLIGVVIASVITIDTTVHVTDIALDKLVTPGLVFTLVTNLYSTSFISYKIWKITRKSAPLNGTNLNNLISLLIESAAMYTAWTVFYIITHQINSDAQFVALIDLPPIAGIANALIQVRMGLGKAVEMSRAGATGAGTGASTAADTHSRLGAGIQFVVRPGTASTASAMDGSRRKAPARNASDVIELKPATLQ</sequence>
<feature type="transmembrane region" description="Helical" evidence="1">
    <location>
        <begin position="45"/>
        <end position="66"/>
    </location>
</feature>